<dbReference type="EMBL" id="CADCVS010000395">
    <property type="protein sequence ID" value="CAA9521669.1"/>
    <property type="molecule type" value="Genomic_DNA"/>
</dbReference>
<keyword evidence="1" id="KW-1133">Transmembrane helix</keyword>
<proteinExistence type="predicted"/>
<evidence type="ECO:0000256" key="1">
    <source>
        <dbReference type="SAM" id="Phobius"/>
    </source>
</evidence>
<dbReference type="AlphaFoldDB" id="A0A6J4TG21"/>
<keyword evidence="1" id="KW-0812">Transmembrane</keyword>
<sequence length="79" mass="9268">MRMRQSLAEFESALHEEIEVDRTRREHVHRHATRRAHQRELDRVHKRGSLRFVALVAVLIATAVLVTVAMFQALYYVMG</sequence>
<evidence type="ECO:0000313" key="2">
    <source>
        <dbReference type="EMBL" id="CAA9521669.1"/>
    </source>
</evidence>
<protein>
    <submittedName>
        <fullName evidence="2">Uncharacterized protein</fullName>
    </submittedName>
</protein>
<keyword evidence="1" id="KW-0472">Membrane</keyword>
<name>A0A6J4TG21_9ACTN</name>
<accession>A0A6J4TG21</accession>
<organism evidence="2">
    <name type="scientific">uncultured Solirubrobacteraceae bacterium</name>
    <dbReference type="NCBI Taxonomy" id="1162706"/>
    <lineage>
        <taxon>Bacteria</taxon>
        <taxon>Bacillati</taxon>
        <taxon>Actinomycetota</taxon>
        <taxon>Thermoleophilia</taxon>
        <taxon>Solirubrobacterales</taxon>
        <taxon>Solirubrobacteraceae</taxon>
        <taxon>environmental samples</taxon>
    </lineage>
</organism>
<gene>
    <name evidence="2" type="ORF">AVDCRST_MAG30-3083</name>
</gene>
<reference evidence="2" key="1">
    <citation type="submission" date="2020-02" db="EMBL/GenBank/DDBJ databases">
        <authorList>
            <person name="Meier V. D."/>
        </authorList>
    </citation>
    <scope>NUCLEOTIDE SEQUENCE</scope>
    <source>
        <strain evidence="2">AVDCRST_MAG30</strain>
    </source>
</reference>
<feature type="transmembrane region" description="Helical" evidence="1">
    <location>
        <begin position="52"/>
        <end position="78"/>
    </location>
</feature>